<evidence type="ECO:0000259" key="2">
    <source>
        <dbReference type="Pfam" id="PF02719"/>
    </source>
</evidence>
<name>A0A5S3WV69_9GAMM</name>
<sequence length="333" mass="37105">MFDNKTILITGGTGSFGKKYVNTLLTRYKPKKIIVFSRDELKQFEMQQVFNAPCMRYFIGDVRDKSRLYRAMQGVDYVIHAAALKQVPAAEYNPMECIKTNINGAENVIEAALDNNVEKVIALSTDKAANPINLYGATKLASDKLFVAANNIAGGHKTLFSVVRYGNVVCSRGSVVPVFQRFIDEGCNHIPITHADMTRFWISLQQGVDFVLKNFERMLGGEIFVPKIPSIRITDLATAMAPQLPHKIIGIRPGEKLHEVMCPEDLCFDTFEFDDHFVIAPGIKFSSRSNDFDVNALGEKGHPVAPGFEYNSLSNPEYLSVEQIRAFNAQALA</sequence>
<dbReference type="NCBIfam" id="TIGR03589">
    <property type="entry name" value="PseB"/>
    <property type="match status" value="1"/>
</dbReference>
<dbReference type="EMBL" id="PNCJ01000034">
    <property type="protein sequence ID" value="TMP33868.1"/>
    <property type="molecule type" value="Genomic_DNA"/>
</dbReference>
<dbReference type="AlphaFoldDB" id="A0A5S3WV69"/>
<protein>
    <submittedName>
        <fullName evidence="3">UDP-N-acetylglucosamine 4,6-dehydratase (Inverting)</fullName>
    </submittedName>
</protein>
<accession>A0A5S3WV69</accession>
<evidence type="ECO:0000313" key="3">
    <source>
        <dbReference type="EMBL" id="TMP33868.1"/>
    </source>
</evidence>
<evidence type="ECO:0000256" key="1">
    <source>
        <dbReference type="ARBA" id="ARBA00007430"/>
    </source>
</evidence>
<dbReference type="InterPro" id="IPR036291">
    <property type="entry name" value="NAD(P)-bd_dom_sf"/>
</dbReference>
<dbReference type="SUPFAM" id="SSF51735">
    <property type="entry name" value="NAD(P)-binding Rossmann-fold domains"/>
    <property type="match status" value="1"/>
</dbReference>
<dbReference type="InterPro" id="IPR051203">
    <property type="entry name" value="Polysaccharide_Synthase-Rel"/>
</dbReference>
<dbReference type="Proteomes" id="UP000306719">
    <property type="component" value="Unassembled WGS sequence"/>
</dbReference>
<dbReference type="RefSeq" id="WP_138546240.1">
    <property type="nucleotide sequence ID" value="NZ_PNCJ01000034.1"/>
</dbReference>
<comment type="similarity">
    <text evidence="1">Belongs to the polysaccharide synthase family.</text>
</comment>
<dbReference type="Gene3D" id="3.40.50.720">
    <property type="entry name" value="NAD(P)-binding Rossmann-like Domain"/>
    <property type="match status" value="1"/>
</dbReference>
<dbReference type="InterPro" id="IPR003869">
    <property type="entry name" value="Polysac_CapD-like"/>
</dbReference>
<dbReference type="PANTHER" id="PTHR43318:SF2">
    <property type="entry name" value="UDP-N-ACETYLGLUCOSAMINE 4,6-DEHYDRATASE (INVERTING)"/>
    <property type="match status" value="1"/>
</dbReference>
<proteinExistence type="inferred from homology"/>
<dbReference type="Pfam" id="PF02719">
    <property type="entry name" value="Polysacc_synt_2"/>
    <property type="match status" value="1"/>
</dbReference>
<dbReference type="CDD" id="cd05237">
    <property type="entry name" value="UDP_invert_4-6DH_SDR_e"/>
    <property type="match status" value="1"/>
</dbReference>
<gene>
    <name evidence="3" type="primary">pseB</name>
    <name evidence="3" type="ORF">CWB98_18970</name>
</gene>
<dbReference type="InterPro" id="IPR020025">
    <property type="entry name" value="PseB"/>
</dbReference>
<feature type="domain" description="Polysaccharide biosynthesis protein CapD-like" evidence="2">
    <location>
        <begin position="7"/>
        <end position="279"/>
    </location>
</feature>
<organism evidence="3 4">
    <name type="scientific">Pseudoalteromonas rubra</name>
    <dbReference type="NCBI Taxonomy" id="43658"/>
    <lineage>
        <taxon>Bacteria</taxon>
        <taxon>Pseudomonadati</taxon>
        <taxon>Pseudomonadota</taxon>
        <taxon>Gammaproteobacteria</taxon>
        <taxon>Alteromonadales</taxon>
        <taxon>Pseudoalteromonadaceae</taxon>
        <taxon>Pseudoalteromonas</taxon>
    </lineage>
</organism>
<dbReference type="PANTHER" id="PTHR43318">
    <property type="entry name" value="UDP-N-ACETYLGLUCOSAMINE 4,6-DEHYDRATASE"/>
    <property type="match status" value="1"/>
</dbReference>
<comment type="caution">
    <text evidence="3">The sequence shown here is derived from an EMBL/GenBank/DDBJ whole genome shotgun (WGS) entry which is preliminary data.</text>
</comment>
<dbReference type="OrthoDB" id="9803111at2"/>
<evidence type="ECO:0000313" key="4">
    <source>
        <dbReference type="Proteomes" id="UP000306719"/>
    </source>
</evidence>
<reference evidence="3 4" key="1">
    <citation type="submission" date="2018-01" db="EMBL/GenBank/DDBJ databases">
        <authorList>
            <person name="Paulsen S."/>
            <person name="Gram L.K."/>
        </authorList>
    </citation>
    <scope>NUCLEOTIDE SEQUENCE [LARGE SCALE GENOMIC DNA]</scope>
    <source>
        <strain evidence="3 4">S2599</strain>
    </source>
</reference>
<reference evidence="4" key="2">
    <citation type="submission" date="2019-06" db="EMBL/GenBank/DDBJ databases">
        <title>Co-occurence of chitin degradation, pigmentation and bioactivity in marine Pseudoalteromonas.</title>
        <authorList>
            <person name="Sonnenschein E.C."/>
            <person name="Bech P.K."/>
        </authorList>
    </citation>
    <scope>NUCLEOTIDE SEQUENCE [LARGE SCALE GENOMIC DNA]</scope>
    <source>
        <strain evidence="4">S2599</strain>
    </source>
</reference>